<evidence type="ECO:0000313" key="3">
    <source>
        <dbReference type="Proteomes" id="UP000245068"/>
    </source>
</evidence>
<protein>
    <submittedName>
        <fullName evidence="1">Uncharacterized protein</fullName>
    </submittedName>
</protein>
<name>A0A2T8WNH6_SALET</name>
<dbReference type="AlphaFoldDB" id="A0A2T8WNH6"/>
<evidence type="ECO:0000313" key="4">
    <source>
        <dbReference type="Proteomes" id="UP000245551"/>
    </source>
</evidence>
<comment type="caution">
    <text evidence="1">The sequence shown here is derived from an EMBL/GenBank/DDBJ whole genome shotgun (WGS) entry which is preliminary data.</text>
</comment>
<dbReference type="RefSeq" id="WP_023229467.1">
    <property type="nucleotide sequence ID" value="NZ_CP024165.1"/>
</dbReference>
<organism evidence="1 4">
    <name type="scientific">Salmonella enterica subsp. enterica serovar Gaminara</name>
    <dbReference type="NCBI Taxonomy" id="913070"/>
    <lineage>
        <taxon>Bacteria</taxon>
        <taxon>Pseudomonadati</taxon>
        <taxon>Pseudomonadota</taxon>
        <taxon>Gammaproteobacteria</taxon>
        <taxon>Enterobacterales</taxon>
        <taxon>Enterobacteriaceae</taxon>
        <taxon>Salmonella</taxon>
    </lineage>
</organism>
<dbReference type="EMBL" id="QDOO01000003">
    <property type="protein sequence ID" value="PVM68285.1"/>
    <property type="molecule type" value="Genomic_DNA"/>
</dbReference>
<gene>
    <name evidence="2" type="ORF">C4784_04675</name>
    <name evidence="1" type="ORF">C4855_27125</name>
</gene>
<dbReference type="Proteomes" id="UP000245551">
    <property type="component" value="Unassembled WGS sequence"/>
</dbReference>
<evidence type="ECO:0000313" key="2">
    <source>
        <dbReference type="EMBL" id="PVM68285.1"/>
    </source>
</evidence>
<reference evidence="3 4" key="1">
    <citation type="submission" date="2018-04" db="EMBL/GenBank/DDBJ databases">
        <title>Serotype diversity and antimicrobial resistance among Salmonella enterica isolated from patients at an equine referral hospital.</title>
        <authorList>
            <person name="Leon I.M."/>
            <person name="Lawhon S.D."/>
            <person name="Norman K.N."/>
            <person name="Threadgill D.S."/>
            <person name="Ohta N."/>
            <person name="Vinasco J."/>
            <person name="Scott H.M."/>
        </authorList>
    </citation>
    <scope>NUCLEOTIDE SEQUENCE [LARGE SCALE GENOMIC DNA]</scope>
    <source>
        <strain evidence="2 3">159</strain>
        <strain evidence="1 4">230</strain>
    </source>
</reference>
<accession>A0A2T8WNH6</accession>
<dbReference type="EMBL" id="QDLV01000068">
    <property type="protein sequence ID" value="PVJ39944.1"/>
    <property type="molecule type" value="Genomic_DNA"/>
</dbReference>
<proteinExistence type="predicted"/>
<dbReference type="Proteomes" id="UP000245068">
    <property type="component" value="Unassembled WGS sequence"/>
</dbReference>
<evidence type="ECO:0000313" key="1">
    <source>
        <dbReference type="EMBL" id="PVJ39944.1"/>
    </source>
</evidence>
<sequence length="87" mass="9704">MTNPVMDSPEALGLALCLFLPEMSQGFIIQTRSGEMQVSAANSLPFLREMDRLLKKEISQAQREAYRNAGESTYGVPEFSSLYESQP</sequence>